<feature type="region of interest" description="Disordered" evidence="2">
    <location>
        <begin position="704"/>
        <end position="791"/>
    </location>
</feature>
<feature type="region of interest" description="Disordered" evidence="2">
    <location>
        <begin position="91"/>
        <end position="118"/>
    </location>
</feature>
<evidence type="ECO:0000313" key="3">
    <source>
        <dbReference type="EMBL" id="CDW71596.1"/>
    </source>
</evidence>
<gene>
    <name evidence="3" type="primary">Contig3626.g3870</name>
    <name evidence="3" type="ORF">STYLEM_543</name>
</gene>
<feature type="compositionally biased region" description="Polar residues" evidence="2">
    <location>
        <begin position="1"/>
        <end position="19"/>
    </location>
</feature>
<feature type="compositionally biased region" description="Polar residues" evidence="2">
    <location>
        <begin position="765"/>
        <end position="791"/>
    </location>
</feature>
<organism evidence="3 4">
    <name type="scientific">Stylonychia lemnae</name>
    <name type="common">Ciliate</name>
    <dbReference type="NCBI Taxonomy" id="5949"/>
    <lineage>
        <taxon>Eukaryota</taxon>
        <taxon>Sar</taxon>
        <taxon>Alveolata</taxon>
        <taxon>Ciliophora</taxon>
        <taxon>Intramacronucleata</taxon>
        <taxon>Spirotrichea</taxon>
        <taxon>Stichotrichia</taxon>
        <taxon>Sporadotrichida</taxon>
        <taxon>Oxytrichidae</taxon>
        <taxon>Stylonychinae</taxon>
        <taxon>Stylonychia</taxon>
    </lineage>
</organism>
<dbReference type="Proteomes" id="UP000039865">
    <property type="component" value="Unassembled WGS sequence"/>
</dbReference>
<sequence>MYNQQFSPTFSNIHYSSSPKKNDVSDITDEDCEDVDEMMIVSDSKNQKKEQIDNLQLLAAAVRAITRGKIAKPKNMVIYPDQQFNENIDSNFASNSKTTPYNQENQEFTSETKVDPENEQDFRKAYQRLVEKLGKEEGAHLLIPQDDLKKMQQSQKLRVEDIQQKVIQFEDKKRQKIHLLKEEKESKEIEECIFTPQIMTRKRNEAPQPRNLDQFLQDQKRFEELKKQKQQERLEENAKSQMSQTIKSTYVNEKSKRMLEQRQIRQTSQQREEPQQFMDSARQQINHRNKENGSITRFGSTGFGNKLNSSASKANEYSFQPSITKKSQNMQRDRPVQDVLYEEAFRRKAKLQQKEKEIYKQHEKQVNKESQKLVIQKFQREFQQALNDLFQTEFVLKEINYLNMKQLLVIMGFCTESAANSDSNERVLLYDIWRILEGDQRDYVLIDDLRTLMMSIAKITEYKRINVVPDEEESQNIDQNAVGFFNKKGQFCLRSEDISIIYRQFDLLNVNRIQHLGRLQQEKRNNQRHDHSFKPQISKKTETFEWLSAQGNKDEWRQNAKQVLEQEELKECTFKPNLVQGESSNQRSILSANKRQGHSQITSQTRLRDGQSTDRFNELYNLAKNQKRMHKQDKTTEEIEYEKQKEECSFVPNVHKINNQSECLPPTQHERPIVDDKYIQKDIERKRKAREERERVKKFTERGIILNESQSRQNNASQYNQKRPSTMTNANSYSRTSNDFNQPMSQRGSINSTRGVQQQQQQIQNRPQVSNSKSKNLNAFNPSSNQQIVENSSIATPAKQYRYSDQETLRQAKQNHQQLQQQQQQQLVNQKIQNQQKTQEIKKEEQPLLFIDINLGEESSERIVVFEGDSAQELAMRFCEIHNLDEETQMKLEEQLAAQIRSVLSKIDEESELRTQE</sequence>
<name>A0A077ZT02_STYLE</name>
<feature type="compositionally biased region" description="Basic and acidic residues" evidence="2">
    <location>
        <begin position="253"/>
        <end position="263"/>
    </location>
</feature>
<feature type="compositionally biased region" description="Polar residues" evidence="2">
    <location>
        <begin position="239"/>
        <end position="252"/>
    </location>
</feature>
<feature type="compositionally biased region" description="Polar residues" evidence="2">
    <location>
        <begin position="707"/>
        <end position="756"/>
    </location>
</feature>
<feature type="compositionally biased region" description="Polar residues" evidence="2">
    <location>
        <begin position="583"/>
        <end position="605"/>
    </location>
</feature>
<keyword evidence="4" id="KW-1185">Reference proteome</keyword>
<protein>
    <submittedName>
        <fullName evidence="3">Uncharacterized protein</fullName>
    </submittedName>
</protein>
<feature type="compositionally biased region" description="Polar residues" evidence="2">
    <location>
        <begin position="91"/>
        <end position="109"/>
    </location>
</feature>
<accession>A0A077ZT02</accession>
<evidence type="ECO:0000313" key="4">
    <source>
        <dbReference type="Proteomes" id="UP000039865"/>
    </source>
</evidence>
<evidence type="ECO:0000256" key="1">
    <source>
        <dbReference type="SAM" id="Coils"/>
    </source>
</evidence>
<dbReference type="OMA" id="NFQSRDE"/>
<feature type="region of interest" description="Disordered" evidence="2">
    <location>
        <begin position="583"/>
        <end position="611"/>
    </location>
</feature>
<keyword evidence="1" id="KW-0175">Coiled coil</keyword>
<feature type="region of interest" description="Disordered" evidence="2">
    <location>
        <begin position="227"/>
        <end position="278"/>
    </location>
</feature>
<dbReference type="PANTHER" id="PTHR38150">
    <property type="entry name" value="EF-HAND DOMAIN-CONTAINING PROTEIN"/>
    <property type="match status" value="1"/>
</dbReference>
<feature type="coiled-coil region" evidence="1">
    <location>
        <begin position="809"/>
        <end position="840"/>
    </location>
</feature>
<reference evidence="3 4" key="1">
    <citation type="submission" date="2014-06" db="EMBL/GenBank/DDBJ databases">
        <authorList>
            <person name="Swart Estienne"/>
        </authorList>
    </citation>
    <scope>NUCLEOTIDE SEQUENCE [LARGE SCALE GENOMIC DNA]</scope>
    <source>
        <strain evidence="3 4">130c</strain>
    </source>
</reference>
<dbReference type="AlphaFoldDB" id="A0A077ZT02"/>
<dbReference type="InParanoid" id="A0A077ZT02"/>
<dbReference type="PANTHER" id="PTHR38150:SF1">
    <property type="entry name" value="PFU DOMAIN-CONTAINING PROTEIN"/>
    <property type="match status" value="1"/>
</dbReference>
<feature type="region of interest" description="Disordered" evidence="2">
    <location>
        <begin position="1"/>
        <end position="28"/>
    </location>
</feature>
<dbReference type="OrthoDB" id="313258at2759"/>
<dbReference type="EMBL" id="CCKQ01000514">
    <property type="protein sequence ID" value="CDW71596.1"/>
    <property type="molecule type" value="Genomic_DNA"/>
</dbReference>
<feature type="compositionally biased region" description="Basic and acidic residues" evidence="2">
    <location>
        <begin position="227"/>
        <end position="238"/>
    </location>
</feature>
<evidence type="ECO:0000256" key="2">
    <source>
        <dbReference type="SAM" id="MobiDB-lite"/>
    </source>
</evidence>
<proteinExistence type="predicted"/>